<name>A0A8F3IXN0_AERSS</name>
<dbReference type="SMART" id="SM00530">
    <property type="entry name" value="HTH_XRE"/>
    <property type="match status" value="1"/>
</dbReference>
<dbReference type="CDD" id="cd00093">
    <property type="entry name" value="HTH_XRE"/>
    <property type="match status" value="1"/>
</dbReference>
<dbReference type="SUPFAM" id="SSF47413">
    <property type="entry name" value="lambda repressor-like DNA-binding domains"/>
    <property type="match status" value="1"/>
</dbReference>
<organism evidence="2">
    <name type="scientific">Aeromonas salmonicida subsp. salmonicida</name>
    <dbReference type="NCBI Taxonomy" id="29491"/>
    <lineage>
        <taxon>Bacteria</taxon>
        <taxon>Pseudomonadati</taxon>
        <taxon>Pseudomonadota</taxon>
        <taxon>Gammaproteobacteria</taxon>
        <taxon>Aeromonadales</taxon>
        <taxon>Aeromonadaceae</taxon>
        <taxon>Aeromonas</taxon>
    </lineage>
</organism>
<feature type="domain" description="HTH cro/C1-type" evidence="1">
    <location>
        <begin position="48"/>
        <end position="103"/>
    </location>
</feature>
<dbReference type="EMBL" id="MW218448">
    <property type="protein sequence ID" value="QWY91798.1"/>
    <property type="molecule type" value="Genomic_DNA"/>
</dbReference>
<dbReference type="GO" id="GO:0003677">
    <property type="term" value="F:DNA binding"/>
    <property type="evidence" value="ECO:0007669"/>
    <property type="project" value="InterPro"/>
</dbReference>
<protein>
    <submittedName>
        <fullName evidence="2">Helix-turn-helix transcriptional regulator</fullName>
    </submittedName>
</protein>
<dbReference type="Pfam" id="PF13443">
    <property type="entry name" value="HTH_26"/>
    <property type="match status" value="1"/>
</dbReference>
<dbReference type="RefSeq" id="WP_243449782.1">
    <property type="nucleotide sequence ID" value="NZ_JADKRF010000006.1"/>
</dbReference>
<evidence type="ECO:0000313" key="2">
    <source>
        <dbReference type="EMBL" id="QWY91798.1"/>
    </source>
</evidence>
<sequence>MVADNTDHILVRFTEQVNHRHSAHEISQNGGVFFYTNEIDMTSFRDRLEYMLRERGWKQADLVRKSGVSKAVISVLLSDPVKDLRVSSLLSIAKALGCDPLWLYTGKESGTYVTDTNLGKVPVWEMPELGKHPTDALSTLDSGRHIFSDSDGQLIGVIANDDNLTGSGIKAGDICVIDLADRQARHGDILLVRLDSNKQARLLKALDGLSGISLVTDDQRLGVVPIKDVVVYGRMVELRRDVKE</sequence>
<dbReference type="AlphaFoldDB" id="A0A8F3IXN0"/>
<reference evidence="2" key="1">
    <citation type="journal article" date="2021" name="FEMS Microbiol. Lett.">
        <title>AsaGEI2d: a new variant of a genomic island identified in a group of Aeromonas salmonicida subsp. salmonicida isolated from France, which bears the pAsa7 plasmid.</title>
        <authorList>
            <person name="Vincent A.T."/>
            <person name="Intertaglia L."/>
            <person name="Loyer V."/>
            <person name="Paquet V.E."/>
            <person name="Adouane E."/>
            <person name="Martin P."/>
            <person name="Berard C."/>
            <person name="Lami R."/>
            <person name="Charette S.J."/>
        </authorList>
    </citation>
    <scope>NUCLEOTIDE SEQUENCE</scope>
    <source>
        <strain evidence="2">BBCC2887</strain>
    </source>
</reference>
<proteinExistence type="predicted"/>
<accession>A0A8F3IXN0</accession>
<dbReference type="InterPro" id="IPR036286">
    <property type="entry name" value="LexA/Signal_pep-like_sf"/>
</dbReference>
<dbReference type="Gene3D" id="1.10.260.40">
    <property type="entry name" value="lambda repressor-like DNA-binding domains"/>
    <property type="match status" value="1"/>
</dbReference>
<dbReference type="InterPro" id="IPR010982">
    <property type="entry name" value="Lambda_DNA-bd_dom_sf"/>
</dbReference>
<dbReference type="InterPro" id="IPR001387">
    <property type="entry name" value="Cro/C1-type_HTH"/>
</dbReference>
<dbReference type="PROSITE" id="PS50943">
    <property type="entry name" value="HTH_CROC1"/>
    <property type="match status" value="1"/>
</dbReference>
<dbReference type="SUPFAM" id="SSF51306">
    <property type="entry name" value="LexA/Signal peptidase"/>
    <property type="match status" value="1"/>
</dbReference>
<evidence type="ECO:0000259" key="1">
    <source>
        <dbReference type="PROSITE" id="PS50943"/>
    </source>
</evidence>
<dbReference type="Gene3D" id="2.10.109.10">
    <property type="entry name" value="Umud Fragment, subunit A"/>
    <property type="match status" value="1"/>
</dbReference>